<organism evidence="2 3">
    <name type="scientific">Dyadobacter arcticus</name>
    <dbReference type="NCBI Taxonomy" id="1078754"/>
    <lineage>
        <taxon>Bacteria</taxon>
        <taxon>Pseudomonadati</taxon>
        <taxon>Bacteroidota</taxon>
        <taxon>Cytophagia</taxon>
        <taxon>Cytophagales</taxon>
        <taxon>Spirosomataceae</taxon>
        <taxon>Dyadobacter</taxon>
    </lineage>
</organism>
<evidence type="ECO:0000256" key="1">
    <source>
        <dbReference type="SAM" id="SignalP"/>
    </source>
</evidence>
<gene>
    <name evidence="2" type="ORF">FHS68_000603</name>
</gene>
<evidence type="ECO:0000313" key="2">
    <source>
        <dbReference type="EMBL" id="NIJ51447.1"/>
    </source>
</evidence>
<dbReference type="RefSeq" id="WP_167267096.1">
    <property type="nucleotide sequence ID" value="NZ_JAASQJ010000001.1"/>
</dbReference>
<name>A0ABX0UEV5_9BACT</name>
<evidence type="ECO:0000313" key="3">
    <source>
        <dbReference type="Proteomes" id="UP001179181"/>
    </source>
</evidence>
<proteinExistence type="predicted"/>
<keyword evidence="3" id="KW-1185">Reference proteome</keyword>
<comment type="caution">
    <text evidence="2">The sequence shown here is derived from an EMBL/GenBank/DDBJ whole genome shotgun (WGS) entry which is preliminary data.</text>
</comment>
<keyword evidence="1" id="KW-0732">Signal</keyword>
<sequence>MKTLAILSAIITISLSQAQAQQNNSWEFGIQAEYGNDWYHRAYYEWESLPNGYIQDFPSYHSRGVGIFAERILNSQFSLLGQLNYTQKKMPVDMFGERSATGARWVTKEVHHRGSADIGLRWYVNPKSQLRFFVDGKLAANILIAAVQRVEGFGNVATWNAFGYDRIAPTVSGSAGIKWKRLAISVEYRHDLAPVKRNISRTGITSQALEGKVAFTLFRSGTAD</sequence>
<dbReference type="Proteomes" id="UP001179181">
    <property type="component" value="Unassembled WGS sequence"/>
</dbReference>
<reference evidence="2 3" key="1">
    <citation type="submission" date="2020-03" db="EMBL/GenBank/DDBJ databases">
        <title>Genomic Encyclopedia of Type Strains, Phase IV (KMG-IV): sequencing the most valuable type-strain genomes for metagenomic binning, comparative biology and taxonomic classification.</title>
        <authorList>
            <person name="Goeker M."/>
        </authorList>
    </citation>
    <scope>NUCLEOTIDE SEQUENCE [LARGE SCALE GENOMIC DNA]</scope>
    <source>
        <strain evidence="2 3">DSM 102865</strain>
    </source>
</reference>
<evidence type="ECO:0008006" key="4">
    <source>
        <dbReference type="Google" id="ProtNLM"/>
    </source>
</evidence>
<accession>A0ABX0UEV5</accession>
<dbReference type="EMBL" id="JAASQJ010000001">
    <property type="protein sequence ID" value="NIJ51447.1"/>
    <property type="molecule type" value="Genomic_DNA"/>
</dbReference>
<feature type="chain" id="PRO_5045224587" description="Outer membrane protein beta-barrel domain-containing protein" evidence="1">
    <location>
        <begin position="21"/>
        <end position="224"/>
    </location>
</feature>
<feature type="signal peptide" evidence="1">
    <location>
        <begin position="1"/>
        <end position="20"/>
    </location>
</feature>
<protein>
    <recommendedName>
        <fullName evidence="4">Outer membrane protein beta-barrel domain-containing protein</fullName>
    </recommendedName>
</protein>